<evidence type="ECO:0000259" key="1">
    <source>
        <dbReference type="Pfam" id="PF22530"/>
    </source>
</evidence>
<accession>A0A6J5MVL1</accession>
<reference evidence="2" key="1">
    <citation type="submission" date="2020-04" db="EMBL/GenBank/DDBJ databases">
        <authorList>
            <person name="Chiriac C."/>
            <person name="Salcher M."/>
            <person name="Ghai R."/>
            <person name="Kavagutti S V."/>
        </authorList>
    </citation>
    <scope>NUCLEOTIDE SEQUENCE</scope>
</reference>
<name>A0A6J5MVL1_9CAUD</name>
<sequence>MNKDEKIKLLMYYEFLKRNFWEFCLFYDHDFFSKRLFLKIVAEGFQEIENNKINTLSVSMPPRAGKSYITTLFSAWVLGRNPSESIMRNTCTATLYLKFSYDVRNILKTKKFNQVFPKVRLSDDKANLQGWNTNESRQVGYFGAGVGGTIIGFGATKLAITDDLYRGLEDALSDTQNERILQWKEATHDSRLEKNCAKIDIGTRWSINDVIGKNIEGDFYDKILVIQALDNEGNTFCEDVMSTDQYNEIRERIHPDIWSAEYQQNPVDLKGRLFSEIKTLSKEDFEFIDQNKIEGSFAYIDVSDQGKDFTAMAICCIISGSIYIVDYLFSRDNTDITIPLCAEKLDKWKVSYCRVESNSMGAMFSRNLQGLVKTRILQVHNTTNKITRIIMQSATITNSFNFLNDNSFQYKQFMENVKGFSKDGKNKNDDAPDCLAGLSMFIKSMLPHLKL</sequence>
<feature type="domain" description="Terminase large subunit ribonuclease H-like" evidence="1">
    <location>
        <begin position="300"/>
        <end position="393"/>
    </location>
</feature>
<dbReference type="InterPro" id="IPR054762">
    <property type="entry name" value="Gp19_RNaseH-like"/>
</dbReference>
<dbReference type="Pfam" id="PF22530">
    <property type="entry name" value="Terminase-T7_RNaseH-like"/>
    <property type="match status" value="1"/>
</dbReference>
<dbReference type="InterPro" id="IPR006517">
    <property type="entry name" value="Phage_terminase_lsu-like_C"/>
</dbReference>
<gene>
    <name evidence="2" type="ORF">UFOVP597_9</name>
</gene>
<proteinExistence type="predicted"/>
<evidence type="ECO:0000313" key="2">
    <source>
        <dbReference type="EMBL" id="CAB4151275.1"/>
    </source>
</evidence>
<protein>
    <submittedName>
        <fullName evidence="2">Archaeophage PsiM2, terminase large subunit</fullName>
    </submittedName>
</protein>
<dbReference type="NCBIfam" id="TIGR01630">
    <property type="entry name" value="psiM2_ORF9"/>
    <property type="match status" value="1"/>
</dbReference>
<dbReference type="EMBL" id="LR796564">
    <property type="protein sequence ID" value="CAB4151275.1"/>
    <property type="molecule type" value="Genomic_DNA"/>
</dbReference>
<organism evidence="2">
    <name type="scientific">uncultured Caudovirales phage</name>
    <dbReference type="NCBI Taxonomy" id="2100421"/>
    <lineage>
        <taxon>Viruses</taxon>
        <taxon>Duplodnaviria</taxon>
        <taxon>Heunggongvirae</taxon>
        <taxon>Uroviricota</taxon>
        <taxon>Caudoviricetes</taxon>
        <taxon>Peduoviridae</taxon>
        <taxon>Maltschvirus</taxon>
        <taxon>Maltschvirus maltsch</taxon>
    </lineage>
</organism>